<dbReference type="PANTHER" id="PTHR32297:SF1">
    <property type="entry name" value="SODIUM CHANNEL MODIFIER 1"/>
    <property type="match status" value="1"/>
</dbReference>
<evidence type="ECO:0000256" key="10">
    <source>
        <dbReference type="ARBA" id="ARBA00023242"/>
    </source>
</evidence>
<dbReference type="GO" id="GO:0005681">
    <property type="term" value="C:spliceosomal complex"/>
    <property type="evidence" value="ECO:0007669"/>
    <property type="project" value="UniProtKB-KW"/>
</dbReference>
<keyword evidence="4" id="KW-0507">mRNA processing</keyword>
<evidence type="ECO:0000259" key="12">
    <source>
        <dbReference type="Pfam" id="PF15803"/>
    </source>
</evidence>
<feature type="domain" description="Sodium channel modifier 1 acidic C-terminal" evidence="13">
    <location>
        <begin position="192"/>
        <end position="237"/>
    </location>
</feature>
<dbReference type="Proteomes" id="UP000011083">
    <property type="component" value="Unassembled WGS sequence"/>
</dbReference>
<keyword evidence="9" id="KW-0508">mRNA splicing</keyword>
<keyword evidence="5" id="KW-0479">Metal-binding</keyword>
<dbReference type="EMBL" id="KB007805">
    <property type="protein sequence ID" value="ELR25567.1"/>
    <property type="molecule type" value="Genomic_DNA"/>
</dbReference>
<dbReference type="GeneID" id="14926630"/>
<evidence type="ECO:0000256" key="11">
    <source>
        <dbReference type="SAM" id="MobiDB-lite"/>
    </source>
</evidence>
<evidence type="ECO:0000256" key="8">
    <source>
        <dbReference type="ARBA" id="ARBA00022833"/>
    </source>
</evidence>
<dbReference type="Pfam" id="PF15803">
    <property type="entry name" value="zf-SCNM1"/>
    <property type="match status" value="1"/>
</dbReference>
<evidence type="ECO:0000256" key="3">
    <source>
        <dbReference type="ARBA" id="ARBA00020620"/>
    </source>
</evidence>
<evidence type="ECO:0000313" key="15">
    <source>
        <dbReference type="Proteomes" id="UP000011083"/>
    </source>
</evidence>
<feature type="compositionally biased region" description="Basic and acidic residues" evidence="11">
    <location>
        <begin position="181"/>
        <end position="222"/>
    </location>
</feature>
<proteinExistence type="predicted"/>
<dbReference type="VEuPathDB" id="AmoebaDB:ACA1_296880"/>
<evidence type="ECO:0000256" key="7">
    <source>
        <dbReference type="ARBA" id="ARBA00022771"/>
    </source>
</evidence>
<feature type="domain" description="Sodium channel modifier 1 zinc-finger" evidence="12">
    <location>
        <begin position="42"/>
        <end position="67"/>
    </location>
</feature>
<evidence type="ECO:0000256" key="4">
    <source>
        <dbReference type="ARBA" id="ARBA00022664"/>
    </source>
</evidence>
<feature type="compositionally biased region" description="Basic residues" evidence="11">
    <location>
        <begin position="68"/>
        <end position="86"/>
    </location>
</feature>
<evidence type="ECO:0000256" key="2">
    <source>
        <dbReference type="ARBA" id="ARBA00004642"/>
    </source>
</evidence>
<evidence type="ECO:0000256" key="1">
    <source>
        <dbReference type="ARBA" id="ARBA00004324"/>
    </source>
</evidence>
<evidence type="ECO:0000259" key="13">
    <source>
        <dbReference type="Pfam" id="PF15805"/>
    </source>
</evidence>
<dbReference type="InterPro" id="IPR033570">
    <property type="entry name" value="SCNM1"/>
</dbReference>
<feature type="compositionally biased region" description="Pro residues" evidence="11">
    <location>
        <begin position="232"/>
        <end position="241"/>
    </location>
</feature>
<dbReference type="Pfam" id="PF15805">
    <property type="entry name" value="SCNM1_acidic"/>
    <property type="match status" value="1"/>
</dbReference>
<dbReference type="GO" id="GO:0008380">
    <property type="term" value="P:RNA splicing"/>
    <property type="evidence" value="ECO:0007669"/>
    <property type="project" value="UniProtKB-KW"/>
</dbReference>
<dbReference type="AlphaFoldDB" id="L8HK39"/>
<dbReference type="RefSeq" id="XP_004368322.1">
    <property type="nucleotide sequence ID" value="XM_004368265.1"/>
</dbReference>
<evidence type="ECO:0000256" key="9">
    <source>
        <dbReference type="ARBA" id="ARBA00023187"/>
    </source>
</evidence>
<organism evidence="14 15">
    <name type="scientific">Acanthamoeba castellanii (strain ATCC 30010 / Neff)</name>
    <dbReference type="NCBI Taxonomy" id="1257118"/>
    <lineage>
        <taxon>Eukaryota</taxon>
        <taxon>Amoebozoa</taxon>
        <taxon>Discosea</taxon>
        <taxon>Longamoebia</taxon>
        <taxon>Centramoebida</taxon>
        <taxon>Acanthamoebidae</taxon>
        <taxon>Acanthamoeba</taxon>
    </lineage>
</organism>
<dbReference type="KEGG" id="acan:ACA1_296880"/>
<comment type="subcellular location">
    <subcellularLocation>
        <location evidence="1">Nucleus speckle</location>
    </subcellularLocation>
    <subcellularLocation>
        <location evidence="2">Nucleus</location>
        <location evidence="2">Nucleoplasm</location>
    </subcellularLocation>
</comment>
<dbReference type="InterPro" id="IPR031622">
    <property type="entry name" value="Znf-SCNM1"/>
</dbReference>
<dbReference type="GO" id="GO:0016607">
    <property type="term" value="C:nuclear speck"/>
    <property type="evidence" value="ECO:0007669"/>
    <property type="project" value="UniProtKB-SubCell"/>
</dbReference>
<dbReference type="InterPro" id="IPR031625">
    <property type="entry name" value="SCNM1_acidic"/>
</dbReference>
<name>L8HK39_ACACF</name>
<protein>
    <recommendedName>
        <fullName evidence="3">Sodium channel modifier 1</fullName>
    </recommendedName>
</protein>
<evidence type="ECO:0000313" key="14">
    <source>
        <dbReference type="EMBL" id="ELR25567.1"/>
    </source>
</evidence>
<gene>
    <name evidence="14" type="ORF">ACA1_296880</name>
</gene>
<feature type="compositionally biased region" description="Low complexity" evidence="11">
    <location>
        <begin position="101"/>
        <end position="110"/>
    </location>
</feature>
<reference evidence="14 15" key="1">
    <citation type="journal article" date="2013" name="Genome Biol.">
        <title>Genome of Acanthamoeba castellanii highlights extensive lateral gene transfer and early evolution of tyrosine kinase signaling.</title>
        <authorList>
            <person name="Clarke M."/>
            <person name="Lohan A.J."/>
            <person name="Liu B."/>
            <person name="Lagkouvardos I."/>
            <person name="Roy S."/>
            <person name="Zafar N."/>
            <person name="Bertelli C."/>
            <person name="Schilde C."/>
            <person name="Kianianmomeni A."/>
            <person name="Burglin T.R."/>
            <person name="Frech C."/>
            <person name="Turcotte B."/>
            <person name="Kopec K.O."/>
            <person name="Synnott J.M."/>
            <person name="Choo C."/>
            <person name="Paponov I."/>
            <person name="Finkler A."/>
            <person name="Soon Heng Tan C."/>
            <person name="Hutchins A.P."/>
            <person name="Weinmeier T."/>
            <person name="Rattei T."/>
            <person name="Chu J.S."/>
            <person name="Gimenez G."/>
            <person name="Irimia M."/>
            <person name="Rigden D.J."/>
            <person name="Fitzpatrick D.A."/>
            <person name="Lorenzo-Morales J."/>
            <person name="Bateman A."/>
            <person name="Chiu C.H."/>
            <person name="Tang P."/>
            <person name="Hegemann P."/>
            <person name="Fromm H."/>
            <person name="Raoult D."/>
            <person name="Greub G."/>
            <person name="Miranda-Saavedra D."/>
            <person name="Chen N."/>
            <person name="Nash P."/>
            <person name="Ginger M.L."/>
            <person name="Horn M."/>
            <person name="Schaap P."/>
            <person name="Caler L."/>
            <person name="Loftus B."/>
        </authorList>
    </citation>
    <scope>NUCLEOTIDE SEQUENCE [LARGE SCALE GENOMIC DNA]</scope>
    <source>
        <strain evidence="14 15">Neff</strain>
    </source>
</reference>
<keyword evidence="7" id="KW-0863">Zinc-finger</keyword>
<keyword evidence="6" id="KW-0747">Spliceosome</keyword>
<sequence length="254" mass="28237">MSRYGGDSWAAGAAHRRHKVAELMGDKAEGEVTRCSNGRYACTVCAHQPVFDTLPMFAIHQQGRKHQAVLAARRRATGHQDHSRKRPFAETQPSRPHRPLATAPSPFSAAPSPPAERQSRPPQPRDTAAAPASLPPAPDPHLFFAHPSAQPDFPRPTFPLTPYSSHHPASRFPQPLQQPNVHDDETLREQSKKRRMEQEYYDKLRELGWRRRADGSLEKDPDVEWDSDADESPPPPPPGIHIPPSHCPAGAHSP</sequence>
<feature type="region of interest" description="Disordered" evidence="11">
    <location>
        <begin position="68"/>
        <end position="254"/>
    </location>
</feature>
<dbReference type="OrthoDB" id="1924550at2759"/>
<evidence type="ECO:0000256" key="6">
    <source>
        <dbReference type="ARBA" id="ARBA00022728"/>
    </source>
</evidence>
<accession>L8HK39</accession>
<keyword evidence="10" id="KW-0539">Nucleus</keyword>
<evidence type="ECO:0000256" key="5">
    <source>
        <dbReference type="ARBA" id="ARBA00022723"/>
    </source>
</evidence>
<dbReference type="GO" id="GO:0006397">
    <property type="term" value="P:mRNA processing"/>
    <property type="evidence" value="ECO:0007669"/>
    <property type="project" value="UniProtKB-KW"/>
</dbReference>
<keyword evidence="8" id="KW-0862">Zinc</keyword>
<dbReference type="STRING" id="1257118.L8HK39"/>
<keyword evidence="15" id="KW-1185">Reference proteome</keyword>
<dbReference type="PANTHER" id="PTHR32297">
    <property type="entry name" value="SODIUM CHANNEL MODIFIER 1"/>
    <property type="match status" value="1"/>
</dbReference>
<dbReference type="GO" id="GO:0008270">
    <property type="term" value="F:zinc ion binding"/>
    <property type="evidence" value="ECO:0007669"/>
    <property type="project" value="UniProtKB-KW"/>
</dbReference>